<dbReference type="EMBL" id="KV428053">
    <property type="protein sequence ID" value="KZT39004.1"/>
    <property type="molecule type" value="Genomic_DNA"/>
</dbReference>
<name>A0A166DXQ2_9AGAM</name>
<gene>
    <name evidence="2" type="ORF">SISSUDRAFT_1046192</name>
</gene>
<protein>
    <submittedName>
        <fullName evidence="2">Uncharacterized protein</fullName>
    </submittedName>
</protein>
<reference evidence="2 3" key="1">
    <citation type="journal article" date="2016" name="Mol. Biol. Evol.">
        <title>Comparative Genomics of Early-Diverging Mushroom-Forming Fungi Provides Insights into the Origins of Lignocellulose Decay Capabilities.</title>
        <authorList>
            <person name="Nagy L.G."/>
            <person name="Riley R."/>
            <person name="Tritt A."/>
            <person name="Adam C."/>
            <person name="Daum C."/>
            <person name="Floudas D."/>
            <person name="Sun H."/>
            <person name="Yadav J.S."/>
            <person name="Pangilinan J."/>
            <person name="Larsson K.H."/>
            <person name="Matsuura K."/>
            <person name="Barry K."/>
            <person name="Labutti K."/>
            <person name="Kuo R."/>
            <person name="Ohm R.A."/>
            <person name="Bhattacharya S.S."/>
            <person name="Shirouzu T."/>
            <person name="Yoshinaga Y."/>
            <person name="Martin F.M."/>
            <person name="Grigoriev I.V."/>
            <person name="Hibbett D.S."/>
        </authorList>
    </citation>
    <scope>NUCLEOTIDE SEQUENCE [LARGE SCALE GENOMIC DNA]</scope>
    <source>
        <strain evidence="2 3">HHB10207 ss-3</strain>
    </source>
</reference>
<feature type="signal peptide" evidence="1">
    <location>
        <begin position="1"/>
        <end position="20"/>
    </location>
</feature>
<accession>A0A166DXQ2</accession>
<organism evidence="2 3">
    <name type="scientific">Sistotremastrum suecicum HHB10207 ss-3</name>
    <dbReference type="NCBI Taxonomy" id="1314776"/>
    <lineage>
        <taxon>Eukaryota</taxon>
        <taxon>Fungi</taxon>
        <taxon>Dikarya</taxon>
        <taxon>Basidiomycota</taxon>
        <taxon>Agaricomycotina</taxon>
        <taxon>Agaricomycetes</taxon>
        <taxon>Sistotremastrales</taxon>
        <taxon>Sistotremastraceae</taxon>
        <taxon>Sistotremastrum</taxon>
    </lineage>
</organism>
<dbReference type="AlphaFoldDB" id="A0A166DXQ2"/>
<dbReference type="Proteomes" id="UP000076798">
    <property type="component" value="Unassembled WGS sequence"/>
</dbReference>
<keyword evidence="1" id="KW-0732">Signal</keyword>
<evidence type="ECO:0000256" key="1">
    <source>
        <dbReference type="SAM" id="SignalP"/>
    </source>
</evidence>
<feature type="chain" id="PRO_5007872449" evidence="1">
    <location>
        <begin position="21"/>
        <end position="52"/>
    </location>
</feature>
<evidence type="ECO:0000313" key="2">
    <source>
        <dbReference type="EMBL" id="KZT39004.1"/>
    </source>
</evidence>
<sequence length="52" mass="5485">MQFKLSVAFALIASAFFVTAAPSPAPTEAPSADEPLMFAPPCFATTFPNDCF</sequence>
<proteinExistence type="predicted"/>
<evidence type="ECO:0000313" key="3">
    <source>
        <dbReference type="Proteomes" id="UP000076798"/>
    </source>
</evidence>
<keyword evidence="3" id="KW-1185">Reference proteome</keyword>